<sequence>MPSRRALLGTLGVGTTTALAGCSRLRSRDDRVDLTVFNQTDDSFAVEFEFFGDGAAEGAARAYSSTLDVAPDGEATREAVVEARRYLVRYRAYEDDSRLTDGGHVHFIPSGDGTESVAFDLREPGELARR</sequence>
<accession>A0ABD5M4F4</accession>
<dbReference type="EMBL" id="JBEDNY010000001">
    <property type="protein sequence ID" value="MEZ3162440.1"/>
    <property type="molecule type" value="Genomic_DNA"/>
</dbReference>
<dbReference type="RefSeq" id="WP_371159226.1">
    <property type="nucleotide sequence ID" value="NZ_JBEDNX010000010.1"/>
</dbReference>
<evidence type="ECO:0000313" key="1">
    <source>
        <dbReference type="EMBL" id="MEZ3162440.1"/>
    </source>
</evidence>
<proteinExistence type="predicted"/>
<name>A0ABD5M4F4_9EURY</name>
<dbReference type="AlphaFoldDB" id="A0ABD5M4F4"/>
<dbReference type="Proteomes" id="UP001567572">
    <property type="component" value="Unassembled WGS sequence"/>
</dbReference>
<gene>
    <name evidence="1" type="ORF">ABNG04_00885</name>
</gene>
<evidence type="ECO:0000313" key="2">
    <source>
        <dbReference type="Proteomes" id="UP001567572"/>
    </source>
</evidence>
<evidence type="ECO:0008006" key="3">
    <source>
        <dbReference type="Google" id="ProtNLM"/>
    </source>
</evidence>
<reference evidence="1 2" key="1">
    <citation type="submission" date="2024-06" db="EMBL/GenBank/DDBJ databases">
        <title>Halorubrum miltondacostae sp. nov., a potential PHA producer isolated from an inland solar saltern in Rio Maior, Portugal.</title>
        <authorList>
            <person name="Albuquerque L."/>
            <person name="Viver T."/>
            <person name="Barroso C."/>
            <person name="Claudino R."/>
            <person name="Galvan M."/>
            <person name="Simoes G."/>
            <person name="Lobo Da Cunha A."/>
            <person name="Egas C."/>
        </authorList>
    </citation>
    <scope>NUCLEOTIDE SEQUENCE [LARGE SCALE GENOMIC DNA]</scope>
    <source>
        <strain evidence="1 2">RMP-11</strain>
    </source>
</reference>
<keyword evidence="2" id="KW-1185">Reference proteome</keyword>
<organism evidence="1 2">
    <name type="scientific">Halorubrum miltondacostae</name>
    <dbReference type="NCBI Taxonomy" id="3076378"/>
    <lineage>
        <taxon>Archaea</taxon>
        <taxon>Methanobacteriati</taxon>
        <taxon>Methanobacteriota</taxon>
        <taxon>Stenosarchaea group</taxon>
        <taxon>Halobacteria</taxon>
        <taxon>Halobacteriales</taxon>
        <taxon>Haloferacaceae</taxon>
        <taxon>Halorubrum</taxon>
    </lineage>
</organism>
<protein>
    <recommendedName>
        <fullName evidence="3">Tat (Twin-arginine translocation) pathway signal sequence domain-containing protein</fullName>
    </recommendedName>
</protein>
<comment type="caution">
    <text evidence="1">The sequence shown here is derived from an EMBL/GenBank/DDBJ whole genome shotgun (WGS) entry which is preliminary data.</text>
</comment>
<dbReference type="PROSITE" id="PS51257">
    <property type="entry name" value="PROKAR_LIPOPROTEIN"/>
    <property type="match status" value="1"/>
</dbReference>